<keyword evidence="1" id="KW-0472">Membrane</keyword>
<dbReference type="EMBL" id="QLYX01000008">
    <property type="protein sequence ID" value="RAY13738.1"/>
    <property type="molecule type" value="Genomic_DNA"/>
</dbReference>
<comment type="caution">
    <text evidence="2">The sequence shown here is derived from an EMBL/GenBank/DDBJ whole genome shotgun (WGS) entry which is preliminary data.</text>
</comment>
<keyword evidence="3" id="KW-1185">Reference proteome</keyword>
<feature type="transmembrane region" description="Helical" evidence="1">
    <location>
        <begin position="9"/>
        <end position="27"/>
    </location>
</feature>
<evidence type="ECO:0000313" key="3">
    <source>
        <dbReference type="Proteomes" id="UP000251891"/>
    </source>
</evidence>
<feature type="transmembrane region" description="Helical" evidence="1">
    <location>
        <begin position="33"/>
        <end position="53"/>
    </location>
</feature>
<evidence type="ECO:0000313" key="2">
    <source>
        <dbReference type="EMBL" id="RAY13738.1"/>
    </source>
</evidence>
<dbReference type="Proteomes" id="UP000251891">
    <property type="component" value="Unassembled WGS sequence"/>
</dbReference>
<sequence>MPVYYRRSILGRVLAVLVAIPVIAYLAKLTYEWITPFLPLVGGAILIIVFYWLTLRRRY</sequence>
<dbReference type="OrthoDB" id="3483350at2"/>
<organism evidence="2 3">
    <name type="scientific">Actinomadura craniellae</name>
    <dbReference type="NCBI Taxonomy" id="2231787"/>
    <lineage>
        <taxon>Bacteria</taxon>
        <taxon>Bacillati</taxon>
        <taxon>Actinomycetota</taxon>
        <taxon>Actinomycetes</taxon>
        <taxon>Streptosporangiales</taxon>
        <taxon>Thermomonosporaceae</taxon>
        <taxon>Actinomadura</taxon>
    </lineage>
</organism>
<proteinExistence type="predicted"/>
<accession>A0A365H3Z8</accession>
<name>A0A365H3Z8_9ACTN</name>
<evidence type="ECO:0000256" key="1">
    <source>
        <dbReference type="SAM" id="Phobius"/>
    </source>
</evidence>
<dbReference type="RefSeq" id="WP_111869276.1">
    <property type="nucleotide sequence ID" value="NZ_QLYX01000008.1"/>
</dbReference>
<protein>
    <submittedName>
        <fullName evidence="2">Uncharacterized protein</fullName>
    </submittedName>
</protein>
<keyword evidence="1" id="KW-0812">Transmembrane</keyword>
<gene>
    <name evidence="2" type="ORF">DPM19_18950</name>
</gene>
<keyword evidence="1" id="KW-1133">Transmembrane helix</keyword>
<reference evidence="2 3" key="1">
    <citation type="submission" date="2018-06" db="EMBL/GenBank/DDBJ databases">
        <title>Actinomadura craniellae sp. nov. isolated from marine sponge Craniella sp.</title>
        <authorList>
            <person name="Li L."/>
            <person name="Xu Q.H."/>
            <person name="Lin H.W."/>
            <person name="Lu Y.H."/>
        </authorList>
    </citation>
    <scope>NUCLEOTIDE SEQUENCE [LARGE SCALE GENOMIC DNA]</scope>
    <source>
        <strain evidence="2 3">LHW63021</strain>
    </source>
</reference>
<dbReference type="AlphaFoldDB" id="A0A365H3Z8"/>